<evidence type="ECO:0000313" key="1">
    <source>
        <dbReference type="EMBL" id="MBB3962545.1"/>
    </source>
</evidence>
<dbReference type="AlphaFoldDB" id="A0A7W6G964"/>
<dbReference type="EMBL" id="JACIDW010000001">
    <property type="protein sequence ID" value="MBB3962545.1"/>
    <property type="molecule type" value="Genomic_DNA"/>
</dbReference>
<accession>A0A7W6G964</accession>
<dbReference type="Pfam" id="PF13692">
    <property type="entry name" value="Glyco_trans_1_4"/>
    <property type="match status" value="1"/>
</dbReference>
<comment type="caution">
    <text evidence="1">The sequence shown here is derived from an EMBL/GenBank/DDBJ whole genome shotgun (WGS) entry which is preliminary data.</text>
</comment>
<dbReference type="Gene3D" id="3.40.50.2000">
    <property type="entry name" value="Glycogen Phosphorylase B"/>
    <property type="match status" value="2"/>
</dbReference>
<dbReference type="CDD" id="cd03801">
    <property type="entry name" value="GT4_PimA-like"/>
    <property type="match status" value="1"/>
</dbReference>
<sequence>MRIAFYAPLKSPNHPVPSGDRLMARLLIRALQMGGHTVEIASEFRSFASTPEAAVGLEGEMACELQRLRAKWSSAGKADLWFCYHPYYKSVDPFGPALSAEFGFPLVTAEASYSPKRDQTDWAPHQARIGAMVRDAAINIAFTRRDRLGLEQAIPEARIAALAPFIDTTAFEELQPVPEPTRLITVAMMRAGDKMQSYTMLAEALAAIRHKQWTLAVVGDGPMRGEVERLFSAFEPGRIDWLGERGADGIAQELGKAGVYVWPGCGEAYGLAYLEAQAAGLPVVAQNTAGVPEVVQAGLTGLLTAEGDVAAYASAIDALLDDPSRRTAMARAARRFVLSERSLDIAAKVLDDILCRYTGKQR</sequence>
<organism evidence="1 2">
    <name type="scientific">Rhizobium metallidurans</name>
    <dbReference type="NCBI Taxonomy" id="1265931"/>
    <lineage>
        <taxon>Bacteria</taxon>
        <taxon>Pseudomonadati</taxon>
        <taxon>Pseudomonadota</taxon>
        <taxon>Alphaproteobacteria</taxon>
        <taxon>Hyphomicrobiales</taxon>
        <taxon>Rhizobiaceae</taxon>
        <taxon>Rhizobium/Agrobacterium group</taxon>
        <taxon>Rhizobium</taxon>
    </lineage>
</organism>
<dbReference type="InterPro" id="IPR050194">
    <property type="entry name" value="Glycosyltransferase_grp1"/>
</dbReference>
<dbReference type="PANTHER" id="PTHR45947">
    <property type="entry name" value="SULFOQUINOVOSYL TRANSFERASE SQD2"/>
    <property type="match status" value="1"/>
</dbReference>
<dbReference type="RefSeq" id="WP_183898286.1">
    <property type="nucleotide sequence ID" value="NZ_JACIDW010000001.1"/>
</dbReference>
<proteinExistence type="predicted"/>
<protein>
    <submittedName>
        <fullName evidence="1">Glycosyltransferase involved in cell wall biosynthesis</fullName>
    </submittedName>
</protein>
<name>A0A7W6G964_9HYPH</name>
<gene>
    <name evidence="1" type="ORF">GGQ67_000163</name>
</gene>
<dbReference type="PANTHER" id="PTHR45947:SF3">
    <property type="entry name" value="SULFOQUINOVOSYL TRANSFERASE SQD2"/>
    <property type="match status" value="1"/>
</dbReference>
<reference evidence="1 2" key="1">
    <citation type="submission" date="2020-08" db="EMBL/GenBank/DDBJ databases">
        <title>Genomic Encyclopedia of Type Strains, Phase IV (KMG-IV): sequencing the most valuable type-strain genomes for metagenomic binning, comparative biology and taxonomic classification.</title>
        <authorList>
            <person name="Goeker M."/>
        </authorList>
    </citation>
    <scope>NUCLEOTIDE SEQUENCE [LARGE SCALE GENOMIC DNA]</scope>
    <source>
        <strain evidence="1 2">DSM 26575</strain>
    </source>
</reference>
<evidence type="ECO:0000313" key="2">
    <source>
        <dbReference type="Proteomes" id="UP000582090"/>
    </source>
</evidence>
<keyword evidence="2" id="KW-1185">Reference proteome</keyword>
<dbReference type="GO" id="GO:0016757">
    <property type="term" value="F:glycosyltransferase activity"/>
    <property type="evidence" value="ECO:0007669"/>
    <property type="project" value="TreeGrafter"/>
</dbReference>
<dbReference type="SUPFAM" id="SSF53756">
    <property type="entry name" value="UDP-Glycosyltransferase/glycogen phosphorylase"/>
    <property type="match status" value="1"/>
</dbReference>
<keyword evidence="1" id="KW-0808">Transferase</keyword>
<dbReference type="Proteomes" id="UP000582090">
    <property type="component" value="Unassembled WGS sequence"/>
</dbReference>